<dbReference type="PANTHER" id="PTHR16943">
    <property type="entry name" value="2-METHYLCITRATE DEHYDRATASE-RELATED"/>
    <property type="match status" value="1"/>
</dbReference>
<dbReference type="InterPro" id="IPR045336">
    <property type="entry name" value="MmgE_PrpD_N"/>
</dbReference>
<dbReference type="Gene3D" id="3.30.1330.120">
    <property type="entry name" value="2-methylcitrate dehydratase PrpD"/>
    <property type="match status" value="1"/>
</dbReference>
<dbReference type="RefSeq" id="WP_207545228.1">
    <property type="nucleotide sequence ID" value="NZ_FOYM01000039.1"/>
</dbReference>
<gene>
    <name evidence="4" type="ORF">SAMN05660706_13910</name>
</gene>
<organism evidence="4 5">
    <name type="scientific">Desulfoscipio geothermicus DSM 3669</name>
    <dbReference type="NCBI Taxonomy" id="1121426"/>
    <lineage>
        <taxon>Bacteria</taxon>
        <taxon>Bacillati</taxon>
        <taxon>Bacillota</taxon>
        <taxon>Clostridia</taxon>
        <taxon>Eubacteriales</taxon>
        <taxon>Desulfallaceae</taxon>
        <taxon>Desulfoscipio</taxon>
    </lineage>
</organism>
<dbReference type="Pfam" id="PF03972">
    <property type="entry name" value="MmgE_PrpD_N"/>
    <property type="match status" value="1"/>
</dbReference>
<dbReference type="Pfam" id="PF19305">
    <property type="entry name" value="MmgE_PrpD_C"/>
    <property type="match status" value="1"/>
</dbReference>
<dbReference type="AlphaFoldDB" id="A0A1I6EEW6"/>
<dbReference type="SUPFAM" id="SSF103378">
    <property type="entry name" value="2-methylcitrate dehydratase PrpD"/>
    <property type="match status" value="1"/>
</dbReference>
<dbReference type="Proteomes" id="UP000199584">
    <property type="component" value="Unassembled WGS sequence"/>
</dbReference>
<reference evidence="5" key="1">
    <citation type="submission" date="2016-10" db="EMBL/GenBank/DDBJ databases">
        <authorList>
            <person name="Varghese N."/>
            <person name="Submissions S."/>
        </authorList>
    </citation>
    <scope>NUCLEOTIDE SEQUENCE [LARGE SCALE GENOMIC DNA]</scope>
    <source>
        <strain evidence="5">DSM 3669</strain>
    </source>
</reference>
<protein>
    <submittedName>
        <fullName evidence="4">2-methylcitrate dehydratase PrpD</fullName>
    </submittedName>
</protein>
<dbReference type="GO" id="GO:0016829">
    <property type="term" value="F:lyase activity"/>
    <property type="evidence" value="ECO:0007669"/>
    <property type="project" value="InterPro"/>
</dbReference>
<comment type="similarity">
    <text evidence="1">Belongs to the PrpD family.</text>
</comment>
<evidence type="ECO:0000259" key="3">
    <source>
        <dbReference type="Pfam" id="PF19305"/>
    </source>
</evidence>
<evidence type="ECO:0000313" key="4">
    <source>
        <dbReference type="EMBL" id="SFR16290.1"/>
    </source>
</evidence>
<dbReference type="InterPro" id="IPR042188">
    <property type="entry name" value="MmgE/PrpD_sf_2"/>
</dbReference>
<dbReference type="EMBL" id="FOYM01000039">
    <property type="protein sequence ID" value="SFR16290.1"/>
    <property type="molecule type" value="Genomic_DNA"/>
</dbReference>
<dbReference type="InterPro" id="IPR036148">
    <property type="entry name" value="MmgE/PrpD_sf"/>
</dbReference>
<feature type="domain" description="MmgE/PrpD C-terminal" evidence="3">
    <location>
        <begin position="268"/>
        <end position="434"/>
    </location>
</feature>
<feature type="domain" description="MmgE/PrpD N-terminal" evidence="2">
    <location>
        <begin position="8"/>
        <end position="244"/>
    </location>
</feature>
<dbReference type="PANTHER" id="PTHR16943:SF8">
    <property type="entry name" value="2-METHYLCITRATE DEHYDRATASE"/>
    <property type="match status" value="1"/>
</dbReference>
<keyword evidence="5" id="KW-1185">Reference proteome</keyword>
<dbReference type="InterPro" id="IPR045337">
    <property type="entry name" value="MmgE_PrpD_C"/>
</dbReference>
<accession>A0A1I6EEW6</accession>
<dbReference type="InterPro" id="IPR005656">
    <property type="entry name" value="MmgE_PrpD"/>
</dbReference>
<sequence>MHKTLSHQLAEFTVNLKFKDLPTSTVRLAVLSFLDWLGSGIRGGRESPGRIVREMVAEMGGNPQATILTTGERSSALGAALVNGVSSHILELDDVHKASIFHPAAPVMPAALAAAELVQADGKKLIEGIVAGYEVGIRIGEAVTPSHYKKWHTTGTCGTFGAAAAAGKILNLNVEEMVHALGNAGSQAAGLWEFIEDGAMTKHLHPGKAAMNGLLSAILASKGFTGARRILEGKRGFFVSTAKEYDVGKVVAGLGNKYKIEENCFKIHSSCRHTHAALDVVIGLAERENIIPAEVASVKAGVYRVALDIVNNPDPKTVYAAKFSLPFCLALGLVKRKAGLEYFSLETLSDPVIREVMKKIKIEVDPELESMYPERWPVRVTIGTKRGTFKGKTDYPKGDPENPVSGEDLKKKFYDLVLPVLDEEKVRSIVKSVINLPEARSPQDVLKWLAKN</sequence>
<evidence type="ECO:0000259" key="2">
    <source>
        <dbReference type="Pfam" id="PF03972"/>
    </source>
</evidence>
<evidence type="ECO:0000256" key="1">
    <source>
        <dbReference type="ARBA" id="ARBA00006174"/>
    </source>
</evidence>
<dbReference type="InterPro" id="IPR042183">
    <property type="entry name" value="MmgE/PrpD_sf_1"/>
</dbReference>
<name>A0A1I6EEW6_9FIRM</name>
<dbReference type="STRING" id="39060.SAMN05660706_13910"/>
<evidence type="ECO:0000313" key="5">
    <source>
        <dbReference type="Proteomes" id="UP000199584"/>
    </source>
</evidence>
<proteinExistence type="inferred from homology"/>
<dbReference type="Gene3D" id="1.10.4100.10">
    <property type="entry name" value="2-methylcitrate dehydratase PrpD"/>
    <property type="match status" value="1"/>
</dbReference>